<gene>
    <name evidence="1" type="ORF">ACFQNJ_03870</name>
</gene>
<dbReference type="RefSeq" id="WP_382254612.1">
    <property type="nucleotide sequence ID" value="NZ_JBHTBX010000002.1"/>
</dbReference>
<reference evidence="2" key="1">
    <citation type="journal article" date="2019" name="Int. J. Syst. Evol. Microbiol.">
        <title>The Global Catalogue of Microorganisms (GCM) 10K type strain sequencing project: providing services to taxonomists for standard genome sequencing and annotation.</title>
        <authorList>
            <consortium name="The Broad Institute Genomics Platform"/>
            <consortium name="The Broad Institute Genome Sequencing Center for Infectious Disease"/>
            <person name="Wu L."/>
            <person name="Ma J."/>
        </authorList>
    </citation>
    <scope>NUCLEOTIDE SEQUENCE [LARGE SCALE GENOMIC DNA]</scope>
    <source>
        <strain evidence="2">CCUG 54518</strain>
    </source>
</reference>
<sequence length="170" mass="17804">MVLAACASSTGSSKPTYSQTMLPDAVKVPAGHRVAMETVGVGQITYECRAKKDAAGQFEWVFAGPDAKLNDRQGKQVGRYYGPPATWESQDGSKLTATQLAVAPAGAGNIPLQLVKANPAMGSGVMQGVTYIQRVATRGGVAPSSVCSATNMGSKQIVNYQADYIFWKAA</sequence>
<dbReference type="Pfam" id="PF11937">
    <property type="entry name" value="DUF3455"/>
    <property type="match status" value="1"/>
</dbReference>
<name>A0ABW2R6C3_9BURK</name>
<dbReference type="InterPro" id="IPR021851">
    <property type="entry name" value="DUF3455"/>
</dbReference>
<accession>A0ABW2R6C3</accession>
<comment type="caution">
    <text evidence="1">The sequence shown here is derived from an EMBL/GenBank/DDBJ whole genome shotgun (WGS) entry which is preliminary data.</text>
</comment>
<dbReference type="EMBL" id="JBHTBX010000002">
    <property type="protein sequence ID" value="MFC7433641.1"/>
    <property type="molecule type" value="Genomic_DNA"/>
</dbReference>
<evidence type="ECO:0000313" key="2">
    <source>
        <dbReference type="Proteomes" id="UP001596495"/>
    </source>
</evidence>
<keyword evidence="2" id="KW-1185">Reference proteome</keyword>
<dbReference type="Proteomes" id="UP001596495">
    <property type="component" value="Unassembled WGS sequence"/>
</dbReference>
<dbReference type="PANTHER" id="PTHR35567:SF1">
    <property type="entry name" value="CONSERVED FUNGAL PROTEIN (AFU_ORTHOLOGUE AFUA_1G14230)"/>
    <property type="match status" value="1"/>
</dbReference>
<dbReference type="PANTHER" id="PTHR35567">
    <property type="entry name" value="MALATE DEHYDROGENASE (AFU_ORTHOLOGUE AFUA_2G13800)"/>
    <property type="match status" value="1"/>
</dbReference>
<organism evidence="1 2">
    <name type="scientific">Hydrogenophaga bisanensis</name>
    <dbReference type="NCBI Taxonomy" id="439611"/>
    <lineage>
        <taxon>Bacteria</taxon>
        <taxon>Pseudomonadati</taxon>
        <taxon>Pseudomonadota</taxon>
        <taxon>Betaproteobacteria</taxon>
        <taxon>Burkholderiales</taxon>
        <taxon>Comamonadaceae</taxon>
        <taxon>Hydrogenophaga</taxon>
    </lineage>
</organism>
<protein>
    <submittedName>
        <fullName evidence="1">DUF3455 domain-containing protein</fullName>
    </submittedName>
</protein>
<evidence type="ECO:0000313" key="1">
    <source>
        <dbReference type="EMBL" id="MFC7433641.1"/>
    </source>
</evidence>
<proteinExistence type="predicted"/>